<keyword evidence="5" id="KW-0997">Cell inner membrane</keyword>
<evidence type="ECO:0000313" key="13">
    <source>
        <dbReference type="EMBL" id="MDR5907152.1"/>
    </source>
</evidence>
<dbReference type="EMBL" id="JARWAM010000015">
    <property type="protein sequence ID" value="MDR5907152.1"/>
    <property type="molecule type" value="Genomic_DNA"/>
</dbReference>
<dbReference type="InterPro" id="IPR045584">
    <property type="entry name" value="Pilin-like"/>
</dbReference>
<dbReference type="InterPro" id="IPR022346">
    <property type="entry name" value="T2SS_GspH"/>
</dbReference>
<dbReference type="Pfam" id="PF07963">
    <property type="entry name" value="N_methyl"/>
    <property type="match status" value="1"/>
</dbReference>
<dbReference type="Pfam" id="PF12019">
    <property type="entry name" value="GspH"/>
    <property type="match status" value="1"/>
</dbReference>
<reference evidence="13 14" key="1">
    <citation type="submission" date="2023-04" db="EMBL/GenBank/DDBJ databases">
        <title>A long-awaited taxogenomic arrangement of the family Halomonadaceae.</title>
        <authorList>
            <person name="De La Haba R."/>
            <person name="Chuvochina M."/>
            <person name="Wittouck S."/>
            <person name="Arahal D.R."/>
            <person name="Sanchez-Porro C."/>
            <person name="Hugenholtz P."/>
            <person name="Ventosa A."/>
        </authorList>
    </citation>
    <scope>NUCLEOTIDE SEQUENCE [LARGE SCALE GENOMIC DNA]</scope>
    <source>
        <strain evidence="13 14">DSM 26770</strain>
    </source>
</reference>
<keyword evidence="3" id="KW-1003">Cell membrane</keyword>
<keyword evidence="7 11" id="KW-1133">Transmembrane helix</keyword>
<keyword evidence="14" id="KW-1185">Reference proteome</keyword>
<keyword evidence="8 11" id="KW-0472">Membrane</keyword>
<evidence type="ECO:0000256" key="10">
    <source>
        <dbReference type="ARBA" id="ARBA00030775"/>
    </source>
</evidence>
<evidence type="ECO:0000256" key="7">
    <source>
        <dbReference type="ARBA" id="ARBA00022989"/>
    </source>
</evidence>
<evidence type="ECO:0000256" key="5">
    <source>
        <dbReference type="ARBA" id="ARBA00022519"/>
    </source>
</evidence>
<evidence type="ECO:0000259" key="12">
    <source>
        <dbReference type="Pfam" id="PF12019"/>
    </source>
</evidence>
<evidence type="ECO:0000313" key="14">
    <source>
        <dbReference type="Proteomes" id="UP001251374"/>
    </source>
</evidence>
<evidence type="ECO:0000256" key="1">
    <source>
        <dbReference type="ARBA" id="ARBA00004377"/>
    </source>
</evidence>
<evidence type="ECO:0000256" key="8">
    <source>
        <dbReference type="ARBA" id="ARBA00023136"/>
    </source>
</evidence>
<accession>A0ABU1HIN8</accession>
<dbReference type="InterPro" id="IPR012902">
    <property type="entry name" value="N_methyl_site"/>
</dbReference>
<evidence type="ECO:0000256" key="6">
    <source>
        <dbReference type="ARBA" id="ARBA00022692"/>
    </source>
</evidence>
<name>A0ABU1HIN8_9GAMM</name>
<keyword evidence="6 11" id="KW-0812">Transmembrane</keyword>
<evidence type="ECO:0000256" key="9">
    <source>
        <dbReference type="ARBA" id="ARBA00025772"/>
    </source>
</evidence>
<feature type="transmembrane region" description="Helical" evidence="11">
    <location>
        <begin position="26"/>
        <end position="47"/>
    </location>
</feature>
<feature type="domain" description="General secretion pathway GspH" evidence="12">
    <location>
        <begin position="63"/>
        <end position="171"/>
    </location>
</feature>
<sequence length="188" mass="20209">MHPPSHQDYHETPAASRSPVIQPSQGFTLIELLAAIAITVIVATWAIPNYQQFTARNQVAAEVMRLKSALAMTRSAAIARRTQVTLCPSLTLEHCDMAAGWSNSLAIFVGNGSAGNAELLRTFGESKLPSLTYRNDNRPVRYGTLGRAGGHFGTFRICGKLNQGASVTVNILGRVRSNSGQPKTCQGD</sequence>
<gene>
    <name evidence="13" type="ORF">QC821_17865</name>
</gene>
<dbReference type="RefSeq" id="WP_309724305.1">
    <property type="nucleotide sequence ID" value="NZ_JARWAM010000015.1"/>
</dbReference>
<comment type="caution">
    <text evidence="13">The sequence shown here is derived from an EMBL/GenBank/DDBJ whole genome shotgun (WGS) entry which is preliminary data.</text>
</comment>
<proteinExistence type="inferred from homology"/>
<evidence type="ECO:0000256" key="11">
    <source>
        <dbReference type="SAM" id="Phobius"/>
    </source>
</evidence>
<evidence type="ECO:0000256" key="2">
    <source>
        <dbReference type="ARBA" id="ARBA00021549"/>
    </source>
</evidence>
<dbReference type="SUPFAM" id="SSF54523">
    <property type="entry name" value="Pili subunits"/>
    <property type="match status" value="1"/>
</dbReference>
<comment type="similarity">
    <text evidence="9">Belongs to the GSP H family.</text>
</comment>
<organism evidence="13 14">
    <name type="scientific">Franzmannia qiaohouensis</name>
    <dbReference type="NCBI Taxonomy" id="1329370"/>
    <lineage>
        <taxon>Bacteria</taxon>
        <taxon>Pseudomonadati</taxon>
        <taxon>Pseudomonadota</taxon>
        <taxon>Gammaproteobacteria</taxon>
        <taxon>Oceanospirillales</taxon>
        <taxon>Halomonadaceae</taxon>
        <taxon>Franzmannia</taxon>
    </lineage>
</organism>
<comment type="subcellular location">
    <subcellularLocation>
        <location evidence="1">Cell inner membrane</location>
        <topology evidence="1">Single-pass membrane protein</topology>
    </subcellularLocation>
</comment>
<dbReference type="Proteomes" id="UP001251374">
    <property type="component" value="Unassembled WGS sequence"/>
</dbReference>
<keyword evidence="4" id="KW-0488">Methylation</keyword>
<protein>
    <recommendedName>
        <fullName evidence="2">Type II secretion system protein H</fullName>
    </recommendedName>
    <alternativeName>
        <fullName evidence="10">General secretion pathway protein H</fullName>
    </alternativeName>
</protein>
<evidence type="ECO:0000256" key="3">
    <source>
        <dbReference type="ARBA" id="ARBA00022475"/>
    </source>
</evidence>
<dbReference type="Gene3D" id="3.55.40.10">
    <property type="entry name" value="minor pseudopilin epsh domain"/>
    <property type="match status" value="1"/>
</dbReference>
<dbReference type="NCBIfam" id="TIGR02532">
    <property type="entry name" value="IV_pilin_GFxxxE"/>
    <property type="match status" value="1"/>
</dbReference>
<evidence type="ECO:0000256" key="4">
    <source>
        <dbReference type="ARBA" id="ARBA00022481"/>
    </source>
</evidence>
<dbReference type="PROSITE" id="PS00409">
    <property type="entry name" value="PROKAR_NTER_METHYL"/>
    <property type="match status" value="1"/>
</dbReference>